<feature type="domain" description="Fibronectin type-III" evidence="4">
    <location>
        <begin position="223"/>
        <end position="316"/>
    </location>
</feature>
<dbReference type="InterPro" id="IPR013783">
    <property type="entry name" value="Ig-like_fold"/>
</dbReference>
<accession>A0ABY8WFB1</accession>
<keyword evidence="3" id="KW-0119">Carbohydrate metabolism</keyword>
<gene>
    <name evidence="5" type="ORF">ACTOB_007893</name>
</gene>
<dbReference type="EMBL" id="CP126980">
    <property type="protein sequence ID" value="WIM95763.1"/>
    <property type="molecule type" value="Genomic_DNA"/>
</dbReference>
<evidence type="ECO:0000256" key="1">
    <source>
        <dbReference type="ARBA" id="ARBA00022737"/>
    </source>
</evidence>
<keyword evidence="6" id="KW-1185">Reference proteome</keyword>
<dbReference type="Proteomes" id="UP001240150">
    <property type="component" value="Chromosome"/>
</dbReference>
<dbReference type="RefSeq" id="WP_284917075.1">
    <property type="nucleotide sequence ID" value="NZ_CP126980.1"/>
</dbReference>
<name>A0ABY8WFB1_9ACTN</name>
<organism evidence="5 6">
    <name type="scientific">Actinoplanes oblitus</name>
    <dbReference type="NCBI Taxonomy" id="3040509"/>
    <lineage>
        <taxon>Bacteria</taxon>
        <taxon>Bacillati</taxon>
        <taxon>Actinomycetota</taxon>
        <taxon>Actinomycetes</taxon>
        <taxon>Micromonosporales</taxon>
        <taxon>Micromonosporaceae</taxon>
        <taxon>Actinoplanes</taxon>
    </lineage>
</organism>
<proteinExistence type="predicted"/>
<dbReference type="SUPFAM" id="SSF49265">
    <property type="entry name" value="Fibronectin type III"/>
    <property type="match status" value="1"/>
</dbReference>
<dbReference type="InterPro" id="IPR036116">
    <property type="entry name" value="FN3_sf"/>
</dbReference>
<keyword evidence="2" id="KW-0378">Hydrolase</keyword>
<dbReference type="PANTHER" id="PTHR13817">
    <property type="entry name" value="TITIN"/>
    <property type="match status" value="1"/>
</dbReference>
<dbReference type="InterPro" id="IPR003961">
    <property type="entry name" value="FN3_dom"/>
</dbReference>
<dbReference type="Gene3D" id="2.60.40.10">
    <property type="entry name" value="Immunoglobulins"/>
    <property type="match status" value="2"/>
</dbReference>
<evidence type="ECO:0000313" key="6">
    <source>
        <dbReference type="Proteomes" id="UP001240150"/>
    </source>
</evidence>
<dbReference type="Pfam" id="PF00041">
    <property type="entry name" value="fn3"/>
    <property type="match status" value="1"/>
</dbReference>
<evidence type="ECO:0000313" key="5">
    <source>
        <dbReference type="EMBL" id="WIM95763.1"/>
    </source>
</evidence>
<keyword evidence="2" id="KW-0326">Glycosidase</keyword>
<feature type="domain" description="Fibronectin type-III" evidence="4">
    <location>
        <begin position="126"/>
        <end position="219"/>
    </location>
</feature>
<protein>
    <submittedName>
        <fullName evidence="5">Fibronectin type III domain-containing protein</fullName>
    </submittedName>
</protein>
<dbReference type="PRINTS" id="PR00014">
    <property type="entry name" value="FNTYPEIII"/>
</dbReference>
<reference evidence="5 6" key="1">
    <citation type="submission" date="2023-06" db="EMBL/GenBank/DDBJ databases">
        <authorList>
            <person name="Yushchuk O."/>
            <person name="Binda E."/>
            <person name="Ruckert-Reed C."/>
            <person name="Fedorenko V."/>
            <person name="Kalinowski J."/>
            <person name="Marinelli F."/>
        </authorList>
    </citation>
    <scope>NUCLEOTIDE SEQUENCE [LARGE SCALE GENOMIC DNA]</scope>
    <source>
        <strain evidence="5 6">NRRL 3884</strain>
    </source>
</reference>
<evidence type="ECO:0000256" key="2">
    <source>
        <dbReference type="ARBA" id="ARBA00023295"/>
    </source>
</evidence>
<dbReference type="SMART" id="SM00060">
    <property type="entry name" value="FN3"/>
    <property type="match status" value="2"/>
</dbReference>
<evidence type="ECO:0000256" key="3">
    <source>
        <dbReference type="ARBA" id="ARBA00023326"/>
    </source>
</evidence>
<sequence length="352" mass="36161">MAITWGSYDGHLRLGIDLTTSTPSTSSTSVTVTCKLYIQCSDDFDFDDDQTWTLSGNGGGSGSFHNSLANGASKLLETVTVSAAVDYDGTGTMTYSARLSGAFNGASPTHSRTITLPKRPPSVPAAPSVPTAGSITATSVNLTWSAGATNGAALDRNAGQVSRNSGFTDVIASWDVEGWAGRTVTGLPKGTVLYARVRAHNRVGWSSWSGTRTFTTAITTPSGPGLPGISDVGPTSANVTWNAPSDTGGAAITNYEIQRATDAGFTTNVASVTDPSSPGALTGLLPGTIYYVRTRAINAAGSGAWSTTATFTTLSGVKVGDGTTWRDAIVWVGNGSSWVLALVKVGNGTAWK</sequence>
<dbReference type="InterPro" id="IPR050964">
    <property type="entry name" value="Striated_Muscle_Regulatory"/>
</dbReference>
<dbReference type="CDD" id="cd00063">
    <property type="entry name" value="FN3"/>
    <property type="match status" value="2"/>
</dbReference>
<dbReference type="PANTHER" id="PTHR13817:SF73">
    <property type="entry name" value="FIBRONECTIN TYPE-III DOMAIN-CONTAINING PROTEIN"/>
    <property type="match status" value="1"/>
</dbReference>
<dbReference type="PROSITE" id="PS50853">
    <property type="entry name" value="FN3"/>
    <property type="match status" value="2"/>
</dbReference>
<keyword evidence="1" id="KW-0677">Repeat</keyword>
<keyword evidence="3" id="KW-0624">Polysaccharide degradation</keyword>
<evidence type="ECO:0000259" key="4">
    <source>
        <dbReference type="PROSITE" id="PS50853"/>
    </source>
</evidence>